<protein>
    <submittedName>
        <fullName evidence="4">Ig family protein</fullName>
    </submittedName>
</protein>
<feature type="domain" description="IPT/TIG" evidence="3">
    <location>
        <begin position="190"/>
        <end position="276"/>
    </location>
</feature>
<dbReference type="SMART" id="SM00429">
    <property type="entry name" value="IPT"/>
    <property type="match status" value="4"/>
</dbReference>
<dbReference type="CDD" id="cd00603">
    <property type="entry name" value="IPT_PCSR"/>
    <property type="match status" value="1"/>
</dbReference>
<gene>
    <name evidence="4" type="ORF">VE96_C0015G0006</name>
</gene>
<evidence type="ECO:0000256" key="2">
    <source>
        <dbReference type="SAM" id="SignalP"/>
    </source>
</evidence>
<feature type="domain" description="IPT/TIG" evidence="3">
    <location>
        <begin position="281"/>
        <end position="367"/>
    </location>
</feature>
<dbReference type="Pfam" id="PF01833">
    <property type="entry name" value="TIG"/>
    <property type="match status" value="4"/>
</dbReference>
<evidence type="ECO:0000313" key="5">
    <source>
        <dbReference type="Proteomes" id="UP000034752"/>
    </source>
</evidence>
<name>A0A0G1I158_UNCK3</name>
<dbReference type="InterPro" id="IPR052387">
    <property type="entry name" value="Fibrocystin"/>
</dbReference>
<dbReference type="PANTHER" id="PTHR46769">
    <property type="entry name" value="POLYCYSTIC KIDNEY AND HEPATIC DISEASE 1 (AUTOSOMAL RECESSIVE)-LIKE 1"/>
    <property type="match status" value="1"/>
</dbReference>
<feature type="domain" description="IPT/TIG" evidence="3">
    <location>
        <begin position="373"/>
        <end position="460"/>
    </location>
</feature>
<dbReference type="InterPro" id="IPR013783">
    <property type="entry name" value="Ig-like_fold"/>
</dbReference>
<dbReference type="Gene3D" id="2.60.40.10">
    <property type="entry name" value="Immunoglobulins"/>
    <property type="match status" value="4"/>
</dbReference>
<dbReference type="InterPro" id="IPR008965">
    <property type="entry name" value="CBM2/CBM3_carb-bd_dom_sf"/>
</dbReference>
<comment type="caution">
    <text evidence="4">The sequence shown here is derived from an EMBL/GenBank/DDBJ whole genome shotgun (WGS) entry which is preliminary data.</text>
</comment>
<keyword evidence="1 2" id="KW-0732">Signal</keyword>
<evidence type="ECO:0000313" key="4">
    <source>
        <dbReference type="EMBL" id="KKT52573.1"/>
    </source>
</evidence>
<dbReference type="EMBL" id="LCIJ01000015">
    <property type="protein sequence ID" value="KKT52573.1"/>
    <property type="molecule type" value="Genomic_DNA"/>
</dbReference>
<dbReference type="GO" id="GO:0030246">
    <property type="term" value="F:carbohydrate binding"/>
    <property type="evidence" value="ECO:0007669"/>
    <property type="project" value="InterPro"/>
</dbReference>
<dbReference type="PANTHER" id="PTHR46769:SF2">
    <property type="entry name" value="FIBROCYSTIN-L ISOFORM 2 PRECURSOR-RELATED"/>
    <property type="match status" value="1"/>
</dbReference>
<feature type="chain" id="PRO_5002537776" evidence="2">
    <location>
        <begin position="21"/>
        <end position="601"/>
    </location>
</feature>
<dbReference type="CDD" id="cd00102">
    <property type="entry name" value="IPT"/>
    <property type="match status" value="2"/>
</dbReference>
<dbReference type="AlphaFoldDB" id="A0A0G1I158"/>
<feature type="signal peptide" evidence="2">
    <location>
        <begin position="1"/>
        <end position="20"/>
    </location>
</feature>
<dbReference type="SUPFAM" id="SSF81296">
    <property type="entry name" value="E set domains"/>
    <property type="match status" value="4"/>
</dbReference>
<reference evidence="4 5" key="1">
    <citation type="journal article" date="2015" name="Nature">
        <title>rRNA introns, odd ribosomes, and small enigmatic genomes across a large radiation of phyla.</title>
        <authorList>
            <person name="Brown C.T."/>
            <person name="Hug L.A."/>
            <person name="Thomas B.C."/>
            <person name="Sharon I."/>
            <person name="Castelle C.J."/>
            <person name="Singh A."/>
            <person name="Wilkins M.J."/>
            <person name="Williams K.H."/>
            <person name="Banfield J.F."/>
        </authorList>
    </citation>
    <scope>NUCLEOTIDE SEQUENCE [LARGE SCALE GENOMIC DNA]</scope>
</reference>
<dbReference type="InterPro" id="IPR014756">
    <property type="entry name" value="Ig_E-set"/>
</dbReference>
<proteinExistence type="predicted"/>
<feature type="domain" description="IPT/TIG" evidence="3">
    <location>
        <begin position="469"/>
        <end position="557"/>
    </location>
</feature>
<evidence type="ECO:0000259" key="3">
    <source>
        <dbReference type="SMART" id="SM00429"/>
    </source>
</evidence>
<dbReference type="InterPro" id="IPR002909">
    <property type="entry name" value="IPT_dom"/>
</dbReference>
<dbReference type="Proteomes" id="UP000034752">
    <property type="component" value="Unassembled WGS sequence"/>
</dbReference>
<accession>A0A0G1I158</accession>
<evidence type="ECO:0000256" key="1">
    <source>
        <dbReference type="ARBA" id="ARBA00022729"/>
    </source>
</evidence>
<dbReference type="PATRIC" id="fig|1620410.3.peg.266"/>
<sequence length="601" mass="60721">MKKFNLVALAVILVASPLWSGWLQTTQAAYTATLTFANPANGASRALDANNRFTIDVMVNTAGQASIGADVLVDFDSTKLDFVAGGSAVANFYPANHYGPSVSGNRVSMGATKQAGGADINGSGRFATLQFGLKSGIALPTNVQFSFYYIAQGNTIDSNITSTNIVEPDLLAAPAAATITLTAYVPPATAPDITSIVPASGTTAGSTSVVVTGTNFGTAGAVTFGGTAVTPTGRTDTSMTVTSPAHAAGDVYIVVTNSATGLSSGSADAQARYTYVAPATAPDITSIVPASGTTAGGTSVVVTGTNFGTAGTVTFGGTAVTPTGRTDTSMTVTSPAHAAGDVYIVVTNSTTGLTSGGADANARYTYVTPGSTTPSITNINPNQGPEAGGTSVVLTGTNFGATEGTVTIGGQTVNASNVTWTDTSITFTTPAYPVSGNLGVNVSITTSGNVASNAVTYTYTDTNVVQTNDPDIAYLNPNSGLADADVIVTIVGTNFKPTGTTTGTVRFGNYTATILSWEDTQIRVYAPKLGAIPSDISYTVTITRSDGKYDTATYLYLAPASTGGTSTPTPASGMPNSVWAGLFGLNGGLAFLIKRKLTKYS</sequence>
<dbReference type="SUPFAM" id="SSF49384">
    <property type="entry name" value="Carbohydrate-binding domain"/>
    <property type="match status" value="1"/>
</dbReference>
<organism evidence="4 5">
    <name type="scientific">candidate division Kazan bacterium GW2011_GWA1_44_22</name>
    <dbReference type="NCBI Taxonomy" id="1620410"/>
    <lineage>
        <taxon>Bacteria</taxon>
        <taxon>Bacteria division Kazan-3B-28</taxon>
    </lineage>
</organism>